<gene>
    <name evidence="1" type="ORF">DERYTH_LOCUS6146</name>
</gene>
<dbReference type="EMBL" id="CAJVPY010002709">
    <property type="protein sequence ID" value="CAG8569718.1"/>
    <property type="molecule type" value="Genomic_DNA"/>
</dbReference>
<protein>
    <submittedName>
        <fullName evidence="1">5024_t:CDS:1</fullName>
    </submittedName>
</protein>
<evidence type="ECO:0000313" key="1">
    <source>
        <dbReference type="EMBL" id="CAG8569718.1"/>
    </source>
</evidence>
<evidence type="ECO:0000313" key="2">
    <source>
        <dbReference type="Proteomes" id="UP000789405"/>
    </source>
</evidence>
<dbReference type="OrthoDB" id="2373335at2759"/>
<comment type="caution">
    <text evidence="1">The sequence shown here is derived from an EMBL/GenBank/DDBJ whole genome shotgun (WGS) entry which is preliminary data.</text>
</comment>
<organism evidence="1 2">
    <name type="scientific">Dentiscutata erythropus</name>
    <dbReference type="NCBI Taxonomy" id="1348616"/>
    <lineage>
        <taxon>Eukaryota</taxon>
        <taxon>Fungi</taxon>
        <taxon>Fungi incertae sedis</taxon>
        <taxon>Mucoromycota</taxon>
        <taxon>Glomeromycotina</taxon>
        <taxon>Glomeromycetes</taxon>
        <taxon>Diversisporales</taxon>
        <taxon>Gigasporaceae</taxon>
        <taxon>Dentiscutata</taxon>
    </lineage>
</organism>
<sequence>MFKVLKSSTYYKESLKNDIKKILLSKEITKKLYNNIIAIGCNEYFENELLEINFECDITLDNIRDIDDSSQKISRKIADLI</sequence>
<dbReference type="Proteomes" id="UP000789405">
    <property type="component" value="Unassembled WGS sequence"/>
</dbReference>
<accession>A0A9N9G0W4</accession>
<reference evidence="1" key="1">
    <citation type="submission" date="2021-06" db="EMBL/GenBank/DDBJ databases">
        <authorList>
            <person name="Kallberg Y."/>
            <person name="Tangrot J."/>
            <person name="Rosling A."/>
        </authorList>
    </citation>
    <scope>NUCLEOTIDE SEQUENCE</scope>
    <source>
        <strain evidence="1">MA453B</strain>
    </source>
</reference>
<proteinExistence type="predicted"/>
<name>A0A9N9G0W4_9GLOM</name>
<dbReference type="AlphaFoldDB" id="A0A9N9G0W4"/>
<keyword evidence="2" id="KW-1185">Reference proteome</keyword>
<feature type="non-terminal residue" evidence="1">
    <location>
        <position position="1"/>
    </location>
</feature>